<dbReference type="Proteomes" id="UP000032726">
    <property type="component" value="Chromosome"/>
</dbReference>
<dbReference type="KEGG" id="mlt:VC82_2594"/>
<dbReference type="AlphaFoldDB" id="A0A0D5YW64"/>
<dbReference type="STRING" id="516051.VC82_2594"/>
<dbReference type="InterPro" id="IPR023408">
    <property type="entry name" value="MscS_beta-dom_sf"/>
</dbReference>
<dbReference type="EMBL" id="CP011071">
    <property type="protein sequence ID" value="AKA36156.1"/>
    <property type="molecule type" value="Genomic_DNA"/>
</dbReference>
<dbReference type="PANTHER" id="PTHR30221:SF8">
    <property type="entry name" value="SMALL-CONDUCTANCE MECHANOSENSITIVE CHANNEL"/>
    <property type="match status" value="1"/>
</dbReference>
<dbReference type="GO" id="GO:0016020">
    <property type="term" value="C:membrane"/>
    <property type="evidence" value="ECO:0007669"/>
    <property type="project" value="UniProtKB-SubCell"/>
</dbReference>
<accession>A0A0D5YW64</accession>
<reference evidence="7 8" key="1">
    <citation type="submission" date="2015-03" db="EMBL/GenBank/DDBJ databases">
        <title>Complete genome sequence of Muricauda lutaonensis CC-HSB-11T, isolated from a coastal hot spring.</title>
        <authorList>
            <person name="Kim K.M."/>
        </authorList>
    </citation>
    <scope>NUCLEOTIDE SEQUENCE [LARGE SCALE GENOMIC DNA]</scope>
    <source>
        <strain evidence="7 8">CC-HSB-11</strain>
    </source>
</reference>
<keyword evidence="3 5" id="KW-1133">Transmembrane helix</keyword>
<evidence type="ECO:0000256" key="4">
    <source>
        <dbReference type="ARBA" id="ARBA00023136"/>
    </source>
</evidence>
<comment type="subcellular location">
    <subcellularLocation>
        <location evidence="1">Membrane</location>
    </subcellularLocation>
</comment>
<dbReference type="InterPro" id="IPR045275">
    <property type="entry name" value="MscS_archaea/bacteria_type"/>
</dbReference>
<feature type="domain" description="Mechanosensitive ion channel MscS" evidence="6">
    <location>
        <begin position="98"/>
        <end position="161"/>
    </location>
</feature>
<evidence type="ECO:0000313" key="7">
    <source>
        <dbReference type="EMBL" id="AKA36156.1"/>
    </source>
</evidence>
<dbReference type="InterPro" id="IPR006685">
    <property type="entry name" value="MscS_channel_2nd"/>
</dbReference>
<keyword evidence="8" id="KW-1185">Reference proteome</keyword>
<name>A0A0D5YW64_9FLAO</name>
<dbReference type="PANTHER" id="PTHR30221">
    <property type="entry name" value="SMALL-CONDUCTANCE MECHANOSENSITIVE CHANNEL"/>
    <property type="match status" value="1"/>
</dbReference>
<evidence type="ECO:0000256" key="3">
    <source>
        <dbReference type="ARBA" id="ARBA00022989"/>
    </source>
</evidence>
<feature type="transmembrane region" description="Helical" evidence="5">
    <location>
        <begin position="50"/>
        <end position="72"/>
    </location>
</feature>
<feature type="transmembrane region" description="Helical" evidence="5">
    <location>
        <begin position="12"/>
        <end position="29"/>
    </location>
</feature>
<keyword evidence="2 5" id="KW-0812">Transmembrane</keyword>
<proteinExistence type="predicted"/>
<evidence type="ECO:0000256" key="5">
    <source>
        <dbReference type="SAM" id="Phobius"/>
    </source>
</evidence>
<dbReference type="InterPro" id="IPR010920">
    <property type="entry name" value="LSM_dom_sf"/>
</dbReference>
<dbReference type="Gene3D" id="2.30.30.60">
    <property type="match status" value="1"/>
</dbReference>
<protein>
    <submittedName>
        <fullName evidence="7">Small mechanosensitive ion channel protein MscS</fullName>
    </submittedName>
</protein>
<feature type="transmembrane region" description="Helical" evidence="5">
    <location>
        <begin position="84"/>
        <end position="112"/>
    </location>
</feature>
<dbReference type="GO" id="GO:0008381">
    <property type="term" value="F:mechanosensitive monoatomic ion channel activity"/>
    <property type="evidence" value="ECO:0007669"/>
    <property type="project" value="InterPro"/>
</dbReference>
<dbReference type="SUPFAM" id="SSF50182">
    <property type="entry name" value="Sm-like ribonucleoproteins"/>
    <property type="match status" value="1"/>
</dbReference>
<dbReference type="HOGENOM" id="CLU_098917_1_0_10"/>
<dbReference type="OrthoDB" id="5705501at2"/>
<dbReference type="Pfam" id="PF00924">
    <property type="entry name" value="MS_channel_2nd"/>
    <property type="match status" value="1"/>
</dbReference>
<dbReference type="RefSeq" id="WP_045802729.1">
    <property type="nucleotide sequence ID" value="NZ_CP011071.1"/>
</dbReference>
<evidence type="ECO:0000313" key="8">
    <source>
        <dbReference type="Proteomes" id="UP000032726"/>
    </source>
</evidence>
<evidence type="ECO:0000259" key="6">
    <source>
        <dbReference type="Pfam" id="PF00924"/>
    </source>
</evidence>
<organism evidence="7 8">
    <name type="scientific">Flagellimonas lutaonensis</name>
    <dbReference type="NCBI Taxonomy" id="516051"/>
    <lineage>
        <taxon>Bacteria</taxon>
        <taxon>Pseudomonadati</taxon>
        <taxon>Bacteroidota</taxon>
        <taxon>Flavobacteriia</taxon>
        <taxon>Flavobacteriales</taxon>
        <taxon>Flavobacteriaceae</taxon>
        <taxon>Flagellimonas</taxon>
    </lineage>
</organism>
<evidence type="ECO:0000256" key="2">
    <source>
        <dbReference type="ARBA" id="ARBA00022692"/>
    </source>
</evidence>
<keyword evidence="4 5" id="KW-0472">Membrane</keyword>
<gene>
    <name evidence="7" type="ORF">VC82_2594</name>
</gene>
<evidence type="ECO:0000256" key="1">
    <source>
        <dbReference type="ARBA" id="ARBA00004370"/>
    </source>
</evidence>
<dbReference type="PATRIC" id="fig|516051.4.peg.2661"/>
<sequence length="180" mass="20565">MKEFFLQHQSELLATFICLVAFTILRSLSVKTIKKVGRISDINHVRTRLVIKYVTFGLFVVLLVLLILIWGVNFKEVGLLLSSVFAVIGVALFATWSILSNITAGIILFFYFPFKIGDRIRIQDKDFPEEAIIFDIKAFHINLIKDNGELLTYPNNLLLQKGVVLIQKQVATEDDLEQMF</sequence>